<dbReference type="Proteomes" id="UP000887013">
    <property type="component" value="Unassembled WGS sequence"/>
</dbReference>
<keyword evidence="7" id="KW-1185">Reference proteome</keyword>
<evidence type="ECO:0000256" key="2">
    <source>
        <dbReference type="ARBA" id="ARBA00022771"/>
    </source>
</evidence>
<evidence type="ECO:0000313" key="7">
    <source>
        <dbReference type="Proteomes" id="UP000887013"/>
    </source>
</evidence>
<dbReference type="Gene3D" id="6.10.140.2220">
    <property type="match status" value="1"/>
</dbReference>
<feature type="non-terminal residue" evidence="6">
    <location>
        <position position="1"/>
    </location>
</feature>
<dbReference type="SUPFAM" id="SSF144232">
    <property type="entry name" value="HIT/MYND zinc finger-like"/>
    <property type="match status" value="1"/>
</dbReference>
<proteinExistence type="predicted"/>
<dbReference type="InterPro" id="IPR002893">
    <property type="entry name" value="Znf_MYND"/>
</dbReference>
<feature type="region of interest" description="Disordered" evidence="4">
    <location>
        <begin position="64"/>
        <end position="104"/>
    </location>
</feature>
<dbReference type="AlphaFoldDB" id="A0A8X6UIC4"/>
<sequence>LYVCARCQQPYCSLKCQRQDWPKHKSCCKSSNANHCSNDSSYLSEGSSCSDNDKRTDHANFHVFDQNRVMNRNRGNSFHDRGSNSVKPHASFPPKNSLLQNETRGVQLNLMKAADVTKRKLSFKKQQ</sequence>
<evidence type="ECO:0000259" key="5">
    <source>
        <dbReference type="Pfam" id="PF01753"/>
    </source>
</evidence>
<name>A0A8X6UIC4_NEPPI</name>
<accession>A0A8X6UIC4</accession>
<evidence type="ECO:0000256" key="3">
    <source>
        <dbReference type="ARBA" id="ARBA00022833"/>
    </source>
</evidence>
<comment type="caution">
    <text evidence="6">The sequence shown here is derived from an EMBL/GenBank/DDBJ whole genome shotgun (WGS) entry which is preliminary data.</text>
</comment>
<keyword evidence="2" id="KW-0863">Zinc-finger</keyword>
<protein>
    <recommendedName>
        <fullName evidence="5">MYND-type domain-containing protein</fullName>
    </recommendedName>
</protein>
<dbReference type="OrthoDB" id="5282002at2759"/>
<keyword evidence="3" id="KW-0862">Zinc</keyword>
<reference evidence="6" key="1">
    <citation type="submission" date="2020-08" db="EMBL/GenBank/DDBJ databases">
        <title>Multicomponent nature underlies the extraordinary mechanical properties of spider dragline silk.</title>
        <authorList>
            <person name="Kono N."/>
            <person name="Nakamura H."/>
            <person name="Mori M."/>
            <person name="Yoshida Y."/>
            <person name="Ohtoshi R."/>
            <person name="Malay A.D."/>
            <person name="Moran D.A.P."/>
            <person name="Tomita M."/>
            <person name="Numata K."/>
            <person name="Arakawa K."/>
        </authorList>
    </citation>
    <scope>NUCLEOTIDE SEQUENCE</scope>
</reference>
<keyword evidence="1" id="KW-0479">Metal-binding</keyword>
<feature type="region of interest" description="Disordered" evidence="4">
    <location>
        <begin position="30"/>
        <end position="49"/>
    </location>
</feature>
<evidence type="ECO:0000313" key="6">
    <source>
        <dbReference type="EMBL" id="GFU23607.1"/>
    </source>
</evidence>
<organism evidence="6 7">
    <name type="scientific">Nephila pilipes</name>
    <name type="common">Giant wood spider</name>
    <name type="synonym">Nephila maculata</name>
    <dbReference type="NCBI Taxonomy" id="299642"/>
    <lineage>
        <taxon>Eukaryota</taxon>
        <taxon>Metazoa</taxon>
        <taxon>Ecdysozoa</taxon>
        <taxon>Arthropoda</taxon>
        <taxon>Chelicerata</taxon>
        <taxon>Arachnida</taxon>
        <taxon>Araneae</taxon>
        <taxon>Araneomorphae</taxon>
        <taxon>Entelegynae</taxon>
        <taxon>Araneoidea</taxon>
        <taxon>Nephilidae</taxon>
        <taxon>Nephila</taxon>
    </lineage>
</organism>
<evidence type="ECO:0000256" key="1">
    <source>
        <dbReference type="ARBA" id="ARBA00022723"/>
    </source>
</evidence>
<evidence type="ECO:0000256" key="4">
    <source>
        <dbReference type="SAM" id="MobiDB-lite"/>
    </source>
</evidence>
<gene>
    <name evidence="6" type="ORF">NPIL_600101</name>
</gene>
<dbReference type="Pfam" id="PF01753">
    <property type="entry name" value="zf-MYND"/>
    <property type="match status" value="1"/>
</dbReference>
<dbReference type="EMBL" id="BMAW01081260">
    <property type="protein sequence ID" value="GFU23607.1"/>
    <property type="molecule type" value="Genomic_DNA"/>
</dbReference>
<dbReference type="GO" id="GO:0008270">
    <property type="term" value="F:zinc ion binding"/>
    <property type="evidence" value="ECO:0007669"/>
    <property type="project" value="UniProtKB-KW"/>
</dbReference>
<feature type="non-terminal residue" evidence="6">
    <location>
        <position position="127"/>
    </location>
</feature>
<feature type="domain" description="MYND-type" evidence="5">
    <location>
        <begin position="2"/>
        <end position="28"/>
    </location>
</feature>